<gene>
    <name evidence="12" type="ORF">PCYB_091600</name>
</gene>
<evidence type="ECO:0000256" key="3">
    <source>
        <dbReference type="ARBA" id="ARBA00009071"/>
    </source>
</evidence>
<keyword evidence="10" id="KW-0175">Coiled coil</keyword>
<evidence type="ECO:0000256" key="7">
    <source>
        <dbReference type="ARBA" id="ARBA00023069"/>
    </source>
</evidence>
<dbReference type="OMA" id="KWGRINL"/>
<reference evidence="12 13" key="1">
    <citation type="journal article" date="2012" name="Nat. Genet.">
        <title>Plasmodium cynomolgi genome sequences provide insight into Plasmodium vivax and the monkey malaria clade.</title>
        <authorList>
            <person name="Tachibana S."/>
            <person name="Sullivan S.A."/>
            <person name="Kawai S."/>
            <person name="Nakamura S."/>
            <person name="Kim H.R."/>
            <person name="Goto N."/>
            <person name="Arisue N."/>
            <person name="Palacpac N.M.Q."/>
            <person name="Honma H."/>
            <person name="Yagi M."/>
            <person name="Tougan T."/>
            <person name="Katakai Y."/>
            <person name="Kaneko O."/>
            <person name="Mita T."/>
            <person name="Kita K."/>
            <person name="Yasutomi Y."/>
            <person name="Sutton P.L."/>
            <person name="Shakhbatyan R."/>
            <person name="Horii T."/>
            <person name="Yasunaga T."/>
            <person name="Barnwell J.W."/>
            <person name="Escalante A.A."/>
            <person name="Carlton J.M."/>
            <person name="Tanabe K."/>
        </authorList>
    </citation>
    <scope>NUCLEOTIDE SEQUENCE [LARGE SCALE GENOMIC DNA]</scope>
    <source>
        <strain evidence="12 13">B</strain>
    </source>
</reference>
<comment type="subcellular location">
    <subcellularLocation>
        <location evidence="2">Cytoplasm</location>
        <location evidence="2">Cytoskeleton</location>
        <location evidence="2">Flagellum axoneme</location>
    </subcellularLocation>
</comment>
<keyword evidence="13" id="KW-1185">Reference proteome</keyword>
<evidence type="ECO:0000256" key="5">
    <source>
        <dbReference type="ARBA" id="ARBA00022490"/>
    </source>
</evidence>
<evidence type="ECO:0000256" key="2">
    <source>
        <dbReference type="ARBA" id="ARBA00004611"/>
    </source>
</evidence>
<feature type="coiled-coil region" evidence="10">
    <location>
        <begin position="173"/>
        <end position="326"/>
    </location>
</feature>
<evidence type="ECO:0000313" key="13">
    <source>
        <dbReference type="Proteomes" id="UP000006319"/>
    </source>
</evidence>
<dbReference type="EMBL" id="DF157101">
    <property type="protein sequence ID" value="GAB66374.1"/>
    <property type="molecule type" value="Genomic_DNA"/>
</dbReference>
<feature type="region of interest" description="Disordered" evidence="11">
    <location>
        <begin position="74"/>
        <end position="110"/>
    </location>
</feature>
<evidence type="ECO:0000256" key="1">
    <source>
        <dbReference type="ARBA" id="ARBA00003029"/>
    </source>
</evidence>
<evidence type="ECO:0000256" key="11">
    <source>
        <dbReference type="SAM" id="MobiDB-lite"/>
    </source>
</evidence>
<accession>K6USY3</accession>
<evidence type="ECO:0000256" key="9">
    <source>
        <dbReference type="ARBA" id="ARBA00023273"/>
    </source>
</evidence>
<evidence type="ECO:0000256" key="4">
    <source>
        <dbReference type="ARBA" id="ARBA00021752"/>
    </source>
</evidence>
<sequence>MDSKFIDVEAKSLYNVIETFEKKIVNLAYINEEVLEKLNEQELPNLPEEFFTYFKDIIKLNKLYEHTEVIKCEGGEGGGEGDGEGDDEGDDEGDGEGDGEGDDERGDERGDLLGVHREHQELVDKIKKYCFCLCKIFKQNENLSTILNSLSDKKNHDFFKFLGIVKDLKDIFLVKFQTTAEEQRKRIENLEELKEEEQNTQNEEKELNDELELVRKKSHDELKELQQILMTKEYELKNLKKSSKESIKKLLDQMPVNNLTEDLENINALLEKTKNMYDDQIRTYQDLEVNLVKKNVLIEQDIQNYIDSIDAEIEEMDQEIQLWDNKLRENKIIDKDLDATMMKKKVEVEEKSFLKELTEKRRNIIMKKENEDNEAATIIQAYIRAVKERNIYNVVWISSQNSVSSTLRKNEQDDETAK</sequence>
<proteinExistence type="inferred from homology"/>
<dbReference type="InterPro" id="IPR042815">
    <property type="entry name" value="DRC10"/>
</dbReference>
<evidence type="ECO:0000313" key="12">
    <source>
        <dbReference type="EMBL" id="GAB66374.1"/>
    </source>
</evidence>
<dbReference type="PhylomeDB" id="K6USY3"/>
<keyword evidence="8" id="KW-0206">Cytoskeleton</keyword>
<protein>
    <recommendedName>
        <fullName evidence="4">Dynein regulatory complex protein 10</fullName>
    </recommendedName>
</protein>
<dbReference type="AlphaFoldDB" id="K6USY3"/>
<organism evidence="12 13">
    <name type="scientific">Plasmodium cynomolgi (strain B)</name>
    <dbReference type="NCBI Taxonomy" id="1120755"/>
    <lineage>
        <taxon>Eukaryota</taxon>
        <taxon>Sar</taxon>
        <taxon>Alveolata</taxon>
        <taxon>Apicomplexa</taxon>
        <taxon>Aconoidasida</taxon>
        <taxon>Haemosporida</taxon>
        <taxon>Plasmodiidae</taxon>
        <taxon>Plasmodium</taxon>
        <taxon>Plasmodium (Plasmodium)</taxon>
    </lineage>
</organism>
<comment type="similarity">
    <text evidence="3">Belongs to the DRC10 family.</text>
</comment>
<evidence type="ECO:0000256" key="10">
    <source>
        <dbReference type="SAM" id="Coils"/>
    </source>
</evidence>
<dbReference type="PANTHER" id="PTHR31598">
    <property type="entry name" value="IQ DOMAIN-CONTAINING PROTEIN D"/>
    <property type="match status" value="1"/>
</dbReference>
<dbReference type="PANTHER" id="PTHR31598:SF1">
    <property type="entry name" value="DYNEIN REGULATORY COMPLEX PROTEIN 10"/>
    <property type="match status" value="1"/>
</dbReference>
<dbReference type="Proteomes" id="UP000006319">
    <property type="component" value="Chromosome 9"/>
</dbReference>
<evidence type="ECO:0000256" key="6">
    <source>
        <dbReference type="ARBA" id="ARBA00022846"/>
    </source>
</evidence>
<dbReference type="GeneID" id="14692728"/>
<keyword evidence="6" id="KW-0282">Flagellum</keyword>
<dbReference type="VEuPathDB" id="PlasmoDB:PCYB_091600"/>
<dbReference type="OrthoDB" id="371510at2759"/>
<comment type="function">
    <text evidence="1">Component of the nexin-dynein regulatory complex (N-DRC), a key regulator of ciliary/flagellar motility which maintains the alignment and integrity of the distal axoneme and regulates microtubule sliding in motile axonemes.</text>
</comment>
<feature type="compositionally biased region" description="Acidic residues" evidence="11">
    <location>
        <begin position="79"/>
        <end position="105"/>
    </location>
</feature>
<dbReference type="KEGG" id="pcy:PCYB_091600"/>
<keyword evidence="7" id="KW-0969">Cilium</keyword>
<keyword evidence="9" id="KW-0966">Cell projection</keyword>
<dbReference type="RefSeq" id="XP_004222321.1">
    <property type="nucleotide sequence ID" value="XM_004222273.1"/>
</dbReference>
<dbReference type="eggNOG" id="ENOG502QWTX">
    <property type="taxonomic scope" value="Eukaryota"/>
</dbReference>
<evidence type="ECO:0000256" key="8">
    <source>
        <dbReference type="ARBA" id="ARBA00023212"/>
    </source>
</evidence>
<name>K6USY3_PLACD</name>
<keyword evidence="5" id="KW-0963">Cytoplasm</keyword>